<sequence>MRFDALHEEPCSILRPLALLGDRWTLVLLRQAFAGVRRFEHFQSSLGVSRSMLAQRLTRLVDAGVLSRSAYRDARRTRYEYRLTEKGLDLYPVLMALRAWGDKYLAPDGPFVHYRHTGCGGQVGVRLCCDTCGDEVTARDVTPDPGPGSVDLLADVDAHRAAQRRHPAGDLAGDVLIGEPDLGEDLRA</sequence>
<dbReference type="EMBL" id="CCBB010000003">
    <property type="protein sequence ID" value="CDO10900.1"/>
    <property type="molecule type" value="Genomic_DNA"/>
</dbReference>
<reference evidence="5" key="1">
    <citation type="submission" date="2014-03" db="EMBL/GenBank/DDBJ databases">
        <title>Draft Genome Sequence of Mycobacterium cosmeticum DSM 44829.</title>
        <authorList>
            <person name="Croce O."/>
            <person name="Robert C."/>
            <person name="Raoult D."/>
            <person name="Drancourt M."/>
        </authorList>
    </citation>
    <scope>NUCLEOTIDE SEQUENCE [LARGE SCALE GENOMIC DNA]</scope>
    <source>
        <strain evidence="5">DSM 44829</strain>
    </source>
</reference>
<keyword evidence="1" id="KW-0805">Transcription regulation</keyword>
<name>W9BM73_MYCCO</name>
<dbReference type="Proteomes" id="UP000028870">
    <property type="component" value="Unassembled WGS sequence"/>
</dbReference>
<dbReference type="InterPro" id="IPR002577">
    <property type="entry name" value="HTH_HxlR"/>
</dbReference>
<keyword evidence="6" id="KW-1185">Reference proteome</keyword>
<reference evidence="5" key="2">
    <citation type="submission" date="2014-03" db="EMBL/GenBank/DDBJ databases">
        <authorList>
            <person name="Urmite Genomes"/>
        </authorList>
    </citation>
    <scope>NUCLEOTIDE SEQUENCE</scope>
    <source>
        <strain evidence="5">DSM 44829</strain>
    </source>
</reference>
<accession>W9BM73</accession>
<feature type="domain" description="HTH hxlR-type" evidence="4">
    <location>
        <begin position="11"/>
        <end position="109"/>
    </location>
</feature>
<dbReference type="STRING" id="258533.BN977_05737"/>
<keyword evidence="2" id="KW-0238">DNA-binding</keyword>
<evidence type="ECO:0000256" key="3">
    <source>
        <dbReference type="ARBA" id="ARBA00023163"/>
    </source>
</evidence>
<evidence type="ECO:0000313" key="5">
    <source>
        <dbReference type="EMBL" id="CDO10900.1"/>
    </source>
</evidence>
<evidence type="ECO:0000256" key="2">
    <source>
        <dbReference type="ARBA" id="ARBA00023125"/>
    </source>
</evidence>
<dbReference type="Pfam" id="PF01638">
    <property type="entry name" value="HxlR"/>
    <property type="match status" value="1"/>
</dbReference>
<comment type="caution">
    <text evidence="5">The sequence shown here is derived from an EMBL/GenBank/DDBJ whole genome shotgun (WGS) entry which is preliminary data.</text>
</comment>
<evidence type="ECO:0000256" key="1">
    <source>
        <dbReference type="ARBA" id="ARBA00023015"/>
    </source>
</evidence>
<dbReference type="Gene3D" id="1.10.10.10">
    <property type="entry name" value="Winged helix-like DNA-binding domain superfamily/Winged helix DNA-binding domain"/>
    <property type="match status" value="1"/>
</dbReference>
<protein>
    <submittedName>
        <fullName evidence="5">Transcriptional regulator</fullName>
    </submittedName>
</protein>
<dbReference type="InterPro" id="IPR036388">
    <property type="entry name" value="WH-like_DNA-bd_sf"/>
</dbReference>
<gene>
    <name evidence="5" type="ORF">BN977_05737</name>
</gene>
<dbReference type="AlphaFoldDB" id="W9BM73"/>
<proteinExistence type="predicted"/>
<dbReference type="PROSITE" id="PS51118">
    <property type="entry name" value="HTH_HXLR"/>
    <property type="match status" value="1"/>
</dbReference>
<keyword evidence="3" id="KW-0804">Transcription</keyword>
<dbReference type="SUPFAM" id="SSF46785">
    <property type="entry name" value="Winged helix' DNA-binding domain"/>
    <property type="match status" value="1"/>
</dbReference>
<dbReference type="PANTHER" id="PTHR33204">
    <property type="entry name" value="TRANSCRIPTIONAL REGULATOR, MARR FAMILY"/>
    <property type="match status" value="1"/>
</dbReference>
<evidence type="ECO:0000313" key="6">
    <source>
        <dbReference type="Proteomes" id="UP000028870"/>
    </source>
</evidence>
<dbReference type="PANTHER" id="PTHR33204:SF36">
    <property type="entry name" value="TRANSCRIPTIONAL REGULATORY PROTEIN"/>
    <property type="match status" value="1"/>
</dbReference>
<dbReference type="GO" id="GO:0003677">
    <property type="term" value="F:DNA binding"/>
    <property type="evidence" value="ECO:0007669"/>
    <property type="project" value="UniProtKB-KW"/>
</dbReference>
<organism evidence="5 6">
    <name type="scientific">Mycolicibacterium cosmeticum</name>
    <dbReference type="NCBI Taxonomy" id="258533"/>
    <lineage>
        <taxon>Bacteria</taxon>
        <taxon>Bacillati</taxon>
        <taxon>Actinomycetota</taxon>
        <taxon>Actinomycetes</taxon>
        <taxon>Mycobacteriales</taxon>
        <taxon>Mycobacteriaceae</taxon>
        <taxon>Mycolicibacterium</taxon>
    </lineage>
</organism>
<dbReference type="eggNOG" id="COG1733">
    <property type="taxonomic scope" value="Bacteria"/>
</dbReference>
<evidence type="ECO:0000259" key="4">
    <source>
        <dbReference type="PROSITE" id="PS51118"/>
    </source>
</evidence>
<dbReference type="InterPro" id="IPR036390">
    <property type="entry name" value="WH_DNA-bd_sf"/>
</dbReference>